<proteinExistence type="predicted"/>
<feature type="domain" description="Peptidase M15C" evidence="2">
    <location>
        <begin position="191"/>
        <end position="255"/>
    </location>
</feature>
<dbReference type="InterPro" id="IPR002477">
    <property type="entry name" value="Peptidoglycan-bd-like"/>
</dbReference>
<dbReference type="Pfam" id="PF01471">
    <property type="entry name" value="PG_binding_1"/>
    <property type="match status" value="1"/>
</dbReference>
<dbReference type="Pfam" id="PF13539">
    <property type="entry name" value="Peptidase_M15_4"/>
    <property type="match status" value="1"/>
</dbReference>
<comment type="caution">
    <text evidence="3">The sequence shown here is derived from an EMBL/GenBank/DDBJ whole genome shotgun (WGS) entry which is preliminary data.</text>
</comment>
<accession>A0ABS3JJ68</accession>
<feature type="domain" description="Peptidoglycan binding-like" evidence="1">
    <location>
        <begin position="9"/>
        <end position="64"/>
    </location>
</feature>
<dbReference type="Gene3D" id="3.30.1380.10">
    <property type="match status" value="1"/>
</dbReference>
<dbReference type="InterPro" id="IPR009045">
    <property type="entry name" value="Zn_M74/Hedgehog-like"/>
</dbReference>
<dbReference type="Gene3D" id="1.10.101.10">
    <property type="entry name" value="PGBD-like superfamily/PGBD"/>
    <property type="match status" value="1"/>
</dbReference>
<dbReference type="InterPro" id="IPR036365">
    <property type="entry name" value="PGBD-like_sf"/>
</dbReference>
<evidence type="ECO:0000313" key="3">
    <source>
        <dbReference type="EMBL" id="MBO0949468.1"/>
    </source>
</evidence>
<evidence type="ECO:0000259" key="1">
    <source>
        <dbReference type="Pfam" id="PF01471"/>
    </source>
</evidence>
<evidence type="ECO:0000313" key="4">
    <source>
        <dbReference type="Proteomes" id="UP000664628"/>
    </source>
</evidence>
<gene>
    <name evidence="3" type="ORF">J2I46_12810</name>
</gene>
<dbReference type="RefSeq" id="WP_207329425.1">
    <property type="nucleotide sequence ID" value="NZ_JAFMYW010000003.1"/>
</dbReference>
<keyword evidence="4" id="KW-1185">Reference proteome</keyword>
<dbReference type="InterPro" id="IPR039561">
    <property type="entry name" value="Peptidase_M15C"/>
</dbReference>
<evidence type="ECO:0000259" key="2">
    <source>
        <dbReference type="Pfam" id="PF13539"/>
    </source>
</evidence>
<organism evidence="3 4">
    <name type="scientific">Fibrella forsythiae</name>
    <dbReference type="NCBI Taxonomy" id="2817061"/>
    <lineage>
        <taxon>Bacteria</taxon>
        <taxon>Pseudomonadati</taxon>
        <taxon>Bacteroidota</taxon>
        <taxon>Cytophagia</taxon>
        <taxon>Cytophagales</taxon>
        <taxon>Spirosomataceae</taxon>
        <taxon>Fibrella</taxon>
    </lineage>
</organism>
<dbReference type="SUPFAM" id="SSF55166">
    <property type="entry name" value="Hedgehog/DD-peptidase"/>
    <property type="match status" value="1"/>
</dbReference>
<dbReference type="SUPFAM" id="SSF47090">
    <property type="entry name" value="PGBD-like"/>
    <property type="match status" value="1"/>
</dbReference>
<sequence length="259" mass="28136">MRVLRETLQGADVKQWQLFLRGQGFQPGVADGKFGPLTHRATIAFQTREKLTADGIVGNATLAKAMLLGFSILSDTDPAQSGPNWPPRPNFPSLTASARRTLFGAFQFKSDPKPGNPEHIRILGNWQQQNIVDVQIPQLVGVSGAPANGTIPFNRLAVPQLVAMWTAWEDAGLLPLVLSYAGSFEPRFQRGTTVLSNHAFGAAFDINAPQNAMGTTPALVGERGCVRELVPIANAHGFFWGGHFKTRLDGMHFELAKLL</sequence>
<dbReference type="InterPro" id="IPR036366">
    <property type="entry name" value="PGBDSf"/>
</dbReference>
<reference evidence="3 4" key="1">
    <citation type="submission" date="2021-03" db="EMBL/GenBank/DDBJ databases">
        <title>Fibrella sp. HMF5405 genome sequencing and assembly.</title>
        <authorList>
            <person name="Kang H."/>
            <person name="Kim H."/>
            <person name="Bae S."/>
            <person name="Joh K."/>
        </authorList>
    </citation>
    <scope>NUCLEOTIDE SEQUENCE [LARGE SCALE GENOMIC DNA]</scope>
    <source>
        <strain evidence="3 4">HMF5405</strain>
    </source>
</reference>
<name>A0ABS3JJ68_9BACT</name>
<dbReference type="Proteomes" id="UP000664628">
    <property type="component" value="Unassembled WGS sequence"/>
</dbReference>
<protein>
    <submittedName>
        <fullName evidence="3">M15 family metallopeptidase</fullName>
    </submittedName>
</protein>
<dbReference type="EMBL" id="JAFMYW010000003">
    <property type="protein sequence ID" value="MBO0949468.1"/>
    <property type="molecule type" value="Genomic_DNA"/>
</dbReference>